<dbReference type="Gene3D" id="2.120.10.30">
    <property type="entry name" value="TolB, C-terminal domain"/>
    <property type="match status" value="1"/>
</dbReference>
<proteinExistence type="predicted"/>
<feature type="domain" description="Glucose/Sorbosone dehydrogenase" evidence="3">
    <location>
        <begin position="85"/>
        <end position="430"/>
    </location>
</feature>
<dbReference type="PANTHER" id="PTHR19328">
    <property type="entry name" value="HEDGEHOG-INTERACTING PROTEIN"/>
    <property type="match status" value="1"/>
</dbReference>
<reference evidence="4 5" key="1">
    <citation type="submission" date="2019-01" db="EMBL/GenBank/DDBJ databases">
        <title>Genome sequencing of strain FW10M-9.</title>
        <authorList>
            <person name="Heo J."/>
            <person name="Kim S.-J."/>
            <person name="Kim J.-S."/>
            <person name="Hong S.-B."/>
            <person name="Kwon S.-W."/>
        </authorList>
    </citation>
    <scope>NUCLEOTIDE SEQUENCE [LARGE SCALE GENOMIC DNA]</scope>
    <source>
        <strain evidence="4 5">FW10M-9</strain>
    </source>
</reference>
<feature type="region of interest" description="Disordered" evidence="1">
    <location>
        <begin position="43"/>
        <end position="65"/>
    </location>
</feature>
<feature type="region of interest" description="Disordered" evidence="1">
    <location>
        <begin position="333"/>
        <end position="366"/>
    </location>
</feature>
<dbReference type="PANTHER" id="PTHR19328:SF13">
    <property type="entry name" value="HIPL1 PROTEIN"/>
    <property type="match status" value="1"/>
</dbReference>
<evidence type="ECO:0000256" key="2">
    <source>
        <dbReference type="SAM" id="SignalP"/>
    </source>
</evidence>
<evidence type="ECO:0000256" key="1">
    <source>
        <dbReference type="SAM" id="MobiDB-lite"/>
    </source>
</evidence>
<dbReference type="PROSITE" id="PS51257">
    <property type="entry name" value="PROKAR_LIPOPROTEIN"/>
    <property type="match status" value="1"/>
</dbReference>
<keyword evidence="5" id="KW-1185">Reference proteome</keyword>
<name>A0A4P6F748_9MICO</name>
<dbReference type="OrthoDB" id="9770043at2"/>
<organism evidence="4 5">
    <name type="scientific">Xylanimonas protaetiae</name>
    <dbReference type="NCBI Taxonomy" id="2509457"/>
    <lineage>
        <taxon>Bacteria</taxon>
        <taxon>Bacillati</taxon>
        <taxon>Actinomycetota</taxon>
        <taxon>Actinomycetes</taxon>
        <taxon>Micrococcales</taxon>
        <taxon>Promicromonosporaceae</taxon>
        <taxon>Xylanimonas</taxon>
    </lineage>
</organism>
<sequence>MRPAGGGRRRRPGRSRPTAVAAGLAVLVAAVAAGCDAGVPAPPAPEASAQVSGSPGTTADADRPVLGSSAPVTAEVTTVATGLPAPWALAPLPDGRLLVTLRDEARVVVVDPDDGDVVRVRGDGADQLARETRPGGEAGLLGAAVDASAGEGAVTVFLYRTGADANAVVRGSLTLGGEPELGGLTTVLDGIPKAGNHDGGRLKLGPDGYLYVTTGDAGDRPAAQDPASLGGKILRITPDGDPAPGNPDPGSPVWSLGHRNVQGIAWDADGRMLASEFGQDTWDELNEIRPGANYGWPEVEGAGPESAPGPVGGPAVADGFARPLATWRTRDASPSGLAIAGGPIVGSGSDRRSEPTISPRTDDQPGVGAAAYLASLRGERLWRVPLGPGAGGGVAVGVPQVVVDGEGRLRDVVAAPDGSLWVLTNNTDGRGRPRDGDDRLLHVVIAPD</sequence>
<dbReference type="RefSeq" id="WP_129186457.1">
    <property type="nucleotide sequence ID" value="NZ_CP035493.1"/>
</dbReference>
<dbReference type="InterPro" id="IPR011041">
    <property type="entry name" value="Quinoprot_gluc/sorb_DH_b-prop"/>
</dbReference>
<dbReference type="AlphaFoldDB" id="A0A4P6F748"/>
<dbReference type="InterPro" id="IPR012938">
    <property type="entry name" value="Glc/Sorbosone_DH"/>
</dbReference>
<feature type="signal peptide" evidence="2">
    <location>
        <begin position="1"/>
        <end position="32"/>
    </location>
</feature>
<gene>
    <name evidence="4" type="ORF">ET471_02530</name>
</gene>
<dbReference type="EMBL" id="CP035493">
    <property type="protein sequence ID" value="QAY69057.1"/>
    <property type="molecule type" value="Genomic_DNA"/>
</dbReference>
<protein>
    <submittedName>
        <fullName evidence="4">PQQ-dependent sugar dehydrogenase</fullName>
    </submittedName>
</protein>
<evidence type="ECO:0000313" key="4">
    <source>
        <dbReference type="EMBL" id="QAY69057.1"/>
    </source>
</evidence>
<dbReference type="SUPFAM" id="SSF50952">
    <property type="entry name" value="Soluble quinoprotein glucose dehydrogenase"/>
    <property type="match status" value="1"/>
</dbReference>
<dbReference type="Pfam" id="PF07995">
    <property type="entry name" value="GSDH"/>
    <property type="match status" value="1"/>
</dbReference>
<feature type="chain" id="PRO_5020548597" evidence="2">
    <location>
        <begin position="33"/>
        <end position="448"/>
    </location>
</feature>
<dbReference type="KEGG" id="xya:ET471_02530"/>
<evidence type="ECO:0000259" key="3">
    <source>
        <dbReference type="Pfam" id="PF07995"/>
    </source>
</evidence>
<evidence type="ECO:0000313" key="5">
    <source>
        <dbReference type="Proteomes" id="UP000292118"/>
    </source>
</evidence>
<keyword evidence="2" id="KW-0732">Signal</keyword>
<dbReference type="Proteomes" id="UP000292118">
    <property type="component" value="Chromosome"/>
</dbReference>
<accession>A0A4P6F748</accession>
<dbReference type="InterPro" id="IPR011042">
    <property type="entry name" value="6-blade_b-propeller_TolB-like"/>
</dbReference>